<dbReference type="Proteomes" id="UP000265882">
    <property type="component" value="Unassembled WGS sequence"/>
</dbReference>
<dbReference type="EMBL" id="QZKU01000134">
    <property type="protein sequence ID" value="RJP15563.1"/>
    <property type="molecule type" value="Genomic_DNA"/>
</dbReference>
<gene>
    <name evidence="14" type="ORF">C4520_20090</name>
</gene>
<protein>
    <recommendedName>
        <fullName evidence="4">dolichyl-phosphate beta-glucosyltransferase</fullName>
        <ecNumber evidence="4">2.4.1.117</ecNumber>
    </recommendedName>
</protein>
<evidence type="ECO:0000259" key="13">
    <source>
        <dbReference type="Pfam" id="PF00535"/>
    </source>
</evidence>
<dbReference type="Pfam" id="PF00535">
    <property type="entry name" value="Glycos_transf_2"/>
    <property type="match status" value="1"/>
</dbReference>
<evidence type="ECO:0000256" key="11">
    <source>
        <dbReference type="ARBA" id="ARBA00023136"/>
    </source>
</evidence>
<comment type="pathway">
    <text evidence="2">Protein modification; protein glycosylation.</text>
</comment>
<dbReference type="InterPro" id="IPR035518">
    <property type="entry name" value="DPG_synthase"/>
</dbReference>
<dbReference type="EC" id="2.4.1.117" evidence="4"/>
<comment type="catalytic activity">
    <reaction evidence="12">
        <text>a di-trans,poly-cis-dolichyl phosphate + UDP-alpha-D-glucose = a di-trans,poly-cis-dolichyl beta-D-glucosyl phosphate + UDP</text>
        <dbReference type="Rhea" id="RHEA:15401"/>
        <dbReference type="Rhea" id="RHEA-COMP:19498"/>
        <dbReference type="Rhea" id="RHEA-COMP:19502"/>
        <dbReference type="ChEBI" id="CHEBI:57525"/>
        <dbReference type="ChEBI" id="CHEBI:57683"/>
        <dbReference type="ChEBI" id="CHEBI:58223"/>
        <dbReference type="ChEBI" id="CHEBI:58885"/>
        <dbReference type="EC" id="2.4.1.117"/>
    </reaction>
    <physiologicalReaction direction="left-to-right" evidence="12">
        <dbReference type="Rhea" id="RHEA:15402"/>
    </physiologicalReaction>
</comment>
<keyword evidence="5" id="KW-0328">Glycosyltransferase</keyword>
<evidence type="ECO:0000313" key="15">
    <source>
        <dbReference type="Proteomes" id="UP000265882"/>
    </source>
</evidence>
<dbReference type="GO" id="GO:0004581">
    <property type="term" value="F:dolichyl-phosphate beta-glucosyltransferase activity"/>
    <property type="evidence" value="ECO:0007669"/>
    <property type="project" value="UniProtKB-EC"/>
</dbReference>
<dbReference type="CDD" id="cd04188">
    <property type="entry name" value="DPG_synthase"/>
    <property type="match status" value="1"/>
</dbReference>
<proteinExistence type="inferred from homology"/>
<dbReference type="InterPro" id="IPR029044">
    <property type="entry name" value="Nucleotide-diphossugar_trans"/>
</dbReference>
<sequence length="249" mass="27660">MHDIPDLSVVIPAYNEASRIGPTLDAVSAFLASQMTPYEIIVVSDGSTDSTIQTVNTYAAKNQRIQLTGYSPNRGKGYAVRTGMLQAKANNVLLTDADLATPIEDFVKLQDVARNGCDVVVGSRALEESQVIGWRPWYRVLSGKVFNKIVQLLTVPGIHDTQCGFKLFTNGCAGRIFSLSRIDGFGFDVEILFLAKKLGFRIEETAVRWQNSPSTKVSVVRDTFPMLREVLQVRLNDRKKLYDRPSNNN</sequence>
<dbReference type="PANTHER" id="PTHR10859">
    <property type="entry name" value="GLYCOSYL TRANSFERASE"/>
    <property type="match status" value="1"/>
</dbReference>
<comment type="caution">
    <text evidence="14">The sequence shown here is derived from an EMBL/GenBank/DDBJ whole genome shotgun (WGS) entry which is preliminary data.</text>
</comment>
<evidence type="ECO:0000256" key="6">
    <source>
        <dbReference type="ARBA" id="ARBA00022679"/>
    </source>
</evidence>
<organism evidence="14 15">
    <name type="scientific">Abyssobacteria bacterium (strain SURF_5)</name>
    <dbReference type="NCBI Taxonomy" id="2093360"/>
    <lineage>
        <taxon>Bacteria</taxon>
        <taxon>Pseudomonadati</taxon>
        <taxon>Candidatus Hydrogenedentota</taxon>
        <taxon>Candidatus Abyssobacteria</taxon>
    </lineage>
</organism>
<comment type="similarity">
    <text evidence="3">Belongs to the glycosyltransferase 2 family.</text>
</comment>
<accession>A0A3A4N029</accession>
<evidence type="ECO:0000256" key="3">
    <source>
        <dbReference type="ARBA" id="ARBA00006739"/>
    </source>
</evidence>
<reference evidence="14 15" key="1">
    <citation type="journal article" date="2017" name="ISME J.">
        <title>Energy and carbon metabolisms in a deep terrestrial subsurface fluid microbial community.</title>
        <authorList>
            <person name="Momper L."/>
            <person name="Jungbluth S.P."/>
            <person name="Lee M.D."/>
            <person name="Amend J.P."/>
        </authorList>
    </citation>
    <scope>NUCLEOTIDE SEQUENCE [LARGE SCALE GENOMIC DNA]</scope>
    <source>
        <strain evidence="14">SURF_5</strain>
    </source>
</reference>
<comment type="subcellular location">
    <subcellularLocation>
        <location evidence="1">Endoplasmic reticulum membrane</location>
        <topology evidence="1">Single-pass membrane protein</topology>
    </subcellularLocation>
</comment>
<evidence type="ECO:0000256" key="1">
    <source>
        <dbReference type="ARBA" id="ARBA00004389"/>
    </source>
</evidence>
<dbReference type="SUPFAM" id="SSF53448">
    <property type="entry name" value="Nucleotide-diphospho-sugar transferases"/>
    <property type="match status" value="1"/>
</dbReference>
<keyword evidence="7" id="KW-0812">Transmembrane</keyword>
<evidence type="ECO:0000256" key="10">
    <source>
        <dbReference type="ARBA" id="ARBA00022989"/>
    </source>
</evidence>
<evidence type="ECO:0000256" key="2">
    <source>
        <dbReference type="ARBA" id="ARBA00004922"/>
    </source>
</evidence>
<feature type="domain" description="Glycosyltransferase 2-like" evidence="13">
    <location>
        <begin position="8"/>
        <end position="168"/>
    </location>
</feature>
<keyword evidence="8" id="KW-0256">Endoplasmic reticulum</keyword>
<keyword evidence="10" id="KW-1133">Transmembrane helix</keyword>
<dbReference type="InterPro" id="IPR001173">
    <property type="entry name" value="Glyco_trans_2-like"/>
</dbReference>
<evidence type="ECO:0000256" key="4">
    <source>
        <dbReference type="ARBA" id="ARBA00012583"/>
    </source>
</evidence>
<keyword evidence="11" id="KW-0472">Membrane</keyword>
<name>A0A3A4N029_ABYX5</name>
<dbReference type="Gene3D" id="3.90.550.10">
    <property type="entry name" value="Spore Coat Polysaccharide Biosynthesis Protein SpsA, Chain A"/>
    <property type="match status" value="1"/>
</dbReference>
<evidence type="ECO:0000313" key="14">
    <source>
        <dbReference type="EMBL" id="RJP15563.1"/>
    </source>
</evidence>
<keyword evidence="9" id="KW-0735">Signal-anchor</keyword>
<dbReference type="AlphaFoldDB" id="A0A3A4N029"/>
<dbReference type="PANTHER" id="PTHR10859:SF91">
    <property type="entry name" value="DOLICHYL-PHOSPHATE BETA-GLUCOSYLTRANSFERASE"/>
    <property type="match status" value="1"/>
</dbReference>
<dbReference type="GO" id="GO:0006487">
    <property type="term" value="P:protein N-linked glycosylation"/>
    <property type="evidence" value="ECO:0007669"/>
    <property type="project" value="TreeGrafter"/>
</dbReference>
<evidence type="ECO:0000256" key="5">
    <source>
        <dbReference type="ARBA" id="ARBA00022676"/>
    </source>
</evidence>
<evidence type="ECO:0000256" key="9">
    <source>
        <dbReference type="ARBA" id="ARBA00022968"/>
    </source>
</evidence>
<evidence type="ECO:0000256" key="8">
    <source>
        <dbReference type="ARBA" id="ARBA00022824"/>
    </source>
</evidence>
<evidence type="ECO:0000256" key="7">
    <source>
        <dbReference type="ARBA" id="ARBA00022692"/>
    </source>
</evidence>
<keyword evidence="6 14" id="KW-0808">Transferase</keyword>
<evidence type="ECO:0000256" key="12">
    <source>
        <dbReference type="ARBA" id="ARBA00045097"/>
    </source>
</evidence>